<dbReference type="InterPro" id="IPR021729">
    <property type="entry name" value="DUF3298"/>
</dbReference>
<dbReference type="Pfam" id="PF07833">
    <property type="entry name" value="Cu_amine_oxidN1"/>
    <property type="match status" value="1"/>
</dbReference>
<dbReference type="Gene3D" id="3.30.565.40">
    <property type="entry name" value="Fervidobacterium nodosum Rt17-B1 like"/>
    <property type="match status" value="1"/>
</dbReference>
<feature type="domain" description="Copper amine oxidase-like N-terminal" evidence="2">
    <location>
        <begin position="264"/>
        <end position="370"/>
    </location>
</feature>
<evidence type="ECO:0000256" key="1">
    <source>
        <dbReference type="SAM" id="SignalP"/>
    </source>
</evidence>
<keyword evidence="6" id="KW-1185">Reference proteome</keyword>
<evidence type="ECO:0000259" key="4">
    <source>
        <dbReference type="Pfam" id="PF13739"/>
    </source>
</evidence>
<dbReference type="OrthoDB" id="5637at2"/>
<sequence>MKKYAMIITLAATLLVGGTLQPSFANPNLFQESKNTSDINLIKNLEQAVLVKEHDLSFENDFLEVNASLPEIQGLKDENFQGKTNEKIKMIFEKKIEELTKDAKEHAQEAKESGWNFHKYSLDMGYDMKIAGELVSIVFETSTYTGGANATSIVNSVNIVNQIEAKEVSITDLIEIDTINELVLREINKNPDDFFKPGDLGFQTVEENQAFYVEGKQLVLIFDEYEIAPGTAGTPSISISFDNERMYHTYGDEVIQTEEIFVIINGEVQSYTQQPIVMNNTIMVSLRGIFEVLGADVKWDQTTKTVKATKSEIEIVLTIGDEVIKVNDKSIILQHPSISINGSTMIPLRFASDVLGANVEWNQDTKKVTIKTN</sequence>
<evidence type="ECO:0000313" key="5">
    <source>
        <dbReference type="EMBL" id="NBI29913.1"/>
    </source>
</evidence>
<dbReference type="Pfam" id="PF11738">
    <property type="entry name" value="DUF3298"/>
    <property type="match status" value="1"/>
</dbReference>
<feature type="domain" description="Deacetylase PdaC" evidence="4">
    <location>
        <begin position="59"/>
        <end position="149"/>
    </location>
</feature>
<dbReference type="InterPro" id="IPR036582">
    <property type="entry name" value="Mao_N_sf"/>
</dbReference>
<dbReference type="Pfam" id="PF13739">
    <property type="entry name" value="PdaC"/>
    <property type="match status" value="1"/>
</dbReference>
<reference evidence="5 6" key="1">
    <citation type="submission" date="2019-01" db="EMBL/GenBank/DDBJ databases">
        <title>Chengkuizengella sp. nov., isolated from deep-sea sediment of East Pacific Ocean.</title>
        <authorList>
            <person name="Yang J."/>
            <person name="Lai Q."/>
            <person name="Shao Z."/>
        </authorList>
    </citation>
    <scope>NUCLEOTIDE SEQUENCE [LARGE SCALE GENOMIC DNA]</scope>
    <source>
        <strain evidence="5 6">YPA3-1-1</strain>
    </source>
</reference>
<comment type="caution">
    <text evidence="5">The sequence shown here is derived from an EMBL/GenBank/DDBJ whole genome shotgun (WGS) entry which is preliminary data.</text>
</comment>
<accession>A0A6N9Q594</accession>
<protein>
    <submittedName>
        <fullName evidence="5">DUF4163 domain-containing protein</fullName>
    </submittedName>
</protein>
<dbReference type="Gene3D" id="3.90.640.20">
    <property type="entry name" value="Heat-shock cognate protein, ATPase"/>
    <property type="match status" value="1"/>
</dbReference>
<dbReference type="Gene3D" id="3.30.457.10">
    <property type="entry name" value="Copper amine oxidase-like, N-terminal domain"/>
    <property type="match status" value="1"/>
</dbReference>
<proteinExistence type="predicted"/>
<feature type="chain" id="PRO_5026965496" evidence="1">
    <location>
        <begin position="26"/>
        <end position="373"/>
    </location>
</feature>
<dbReference type="RefSeq" id="WP_160646720.1">
    <property type="nucleotide sequence ID" value="NZ_SIJB01000028.1"/>
</dbReference>
<evidence type="ECO:0000313" key="6">
    <source>
        <dbReference type="Proteomes" id="UP000448943"/>
    </source>
</evidence>
<dbReference type="SUPFAM" id="SSF55383">
    <property type="entry name" value="Copper amine oxidase, domain N"/>
    <property type="match status" value="1"/>
</dbReference>
<name>A0A6N9Q594_9BACL</name>
<dbReference type="InterPro" id="IPR025303">
    <property type="entry name" value="PdaC"/>
</dbReference>
<feature type="domain" description="DUF3298" evidence="3">
    <location>
        <begin position="176"/>
        <end position="242"/>
    </location>
</feature>
<evidence type="ECO:0000259" key="2">
    <source>
        <dbReference type="Pfam" id="PF07833"/>
    </source>
</evidence>
<dbReference type="AlphaFoldDB" id="A0A6N9Q594"/>
<keyword evidence="1" id="KW-0732">Signal</keyword>
<feature type="signal peptide" evidence="1">
    <location>
        <begin position="1"/>
        <end position="25"/>
    </location>
</feature>
<dbReference type="Proteomes" id="UP000448943">
    <property type="component" value="Unassembled WGS sequence"/>
</dbReference>
<dbReference type="InterPro" id="IPR012854">
    <property type="entry name" value="Cu_amine_oxidase-like_N"/>
</dbReference>
<dbReference type="EMBL" id="SIJB01000028">
    <property type="protein sequence ID" value="NBI29913.1"/>
    <property type="molecule type" value="Genomic_DNA"/>
</dbReference>
<dbReference type="InterPro" id="IPR037126">
    <property type="entry name" value="PdaC/RsiV-like_sf"/>
</dbReference>
<organism evidence="5 6">
    <name type="scientific">Chengkuizengella marina</name>
    <dbReference type="NCBI Taxonomy" id="2507566"/>
    <lineage>
        <taxon>Bacteria</taxon>
        <taxon>Bacillati</taxon>
        <taxon>Bacillota</taxon>
        <taxon>Bacilli</taxon>
        <taxon>Bacillales</taxon>
        <taxon>Paenibacillaceae</taxon>
        <taxon>Chengkuizengella</taxon>
    </lineage>
</organism>
<gene>
    <name evidence="5" type="ORF">ERL59_13185</name>
</gene>
<evidence type="ECO:0000259" key="3">
    <source>
        <dbReference type="Pfam" id="PF11738"/>
    </source>
</evidence>